<name>A0AAD4BDK0_BOLED</name>
<proteinExistence type="predicted"/>
<comment type="caution">
    <text evidence="1">The sequence shown here is derived from an EMBL/GenBank/DDBJ whole genome shotgun (WGS) entry which is preliminary data.</text>
</comment>
<accession>A0AAD4BDK0</accession>
<dbReference type="EMBL" id="WHUW01000155">
    <property type="protein sequence ID" value="KAF8420555.1"/>
    <property type="molecule type" value="Genomic_DNA"/>
</dbReference>
<protein>
    <submittedName>
        <fullName evidence="1">Uncharacterized protein</fullName>
    </submittedName>
</protein>
<dbReference type="AlphaFoldDB" id="A0AAD4BDK0"/>
<sequence length="70" mass="7079">MTISSGSSFSVFTIAKDSSDTSGPGVVSGYYSVFVWNCRPAYVWGGGSTVARSLVNSGAPSIAGHSALSV</sequence>
<gene>
    <name evidence="1" type="ORF">L210DRAFT_3574469</name>
</gene>
<reference evidence="1" key="2">
    <citation type="journal article" date="2020" name="Nat. Commun.">
        <title>Large-scale genome sequencing of mycorrhizal fungi provides insights into the early evolution of symbiotic traits.</title>
        <authorList>
            <person name="Miyauchi S."/>
            <person name="Kiss E."/>
            <person name="Kuo A."/>
            <person name="Drula E."/>
            <person name="Kohler A."/>
            <person name="Sanchez-Garcia M."/>
            <person name="Morin E."/>
            <person name="Andreopoulos B."/>
            <person name="Barry K.W."/>
            <person name="Bonito G."/>
            <person name="Buee M."/>
            <person name="Carver A."/>
            <person name="Chen C."/>
            <person name="Cichocki N."/>
            <person name="Clum A."/>
            <person name="Culley D."/>
            <person name="Crous P.W."/>
            <person name="Fauchery L."/>
            <person name="Girlanda M."/>
            <person name="Hayes R.D."/>
            <person name="Keri Z."/>
            <person name="LaButti K."/>
            <person name="Lipzen A."/>
            <person name="Lombard V."/>
            <person name="Magnuson J."/>
            <person name="Maillard F."/>
            <person name="Murat C."/>
            <person name="Nolan M."/>
            <person name="Ohm R.A."/>
            <person name="Pangilinan J."/>
            <person name="Pereira M.F."/>
            <person name="Perotto S."/>
            <person name="Peter M."/>
            <person name="Pfister S."/>
            <person name="Riley R."/>
            <person name="Sitrit Y."/>
            <person name="Stielow J.B."/>
            <person name="Szollosi G."/>
            <person name="Zifcakova L."/>
            <person name="Stursova M."/>
            <person name="Spatafora J.W."/>
            <person name="Tedersoo L."/>
            <person name="Vaario L.M."/>
            <person name="Yamada A."/>
            <person name="Yan M."/>
            <person name="Wang P."/>
            <person name="Xu J."/>
            <person name="Bruns T."/>
            <person name="Baldrian P."/>
            <person name="Vilgalys R."/>
            <person name="Dunand C."/>
            <person name="Henrissat B."/>
            <person name="Grigoriev I.V."/>
            <person name="Hibbett D."/>
            <person name="Nagy L.G."/>
            <person name="Martin F.M."/>
        </authorList>
    </citation>
    <scope>NUCLEOTIDE SEQUENCE</scope>
    <source>
        <strain evidence="1">BED1</strain>
    </source>
</reference>
<evidence type="ECO:0000313" key="1">
    <source>
        <dbReference type="EMBL" id="KAF8420555.1"/>
    </source>
</evidence>
<keyword evidence="2" id="KW-1185">Reference proteome</keyword>
<organism evidence="1 2">
    <name type="scientific">Boletus edulis BED1</name>
    <dbReference type="NCBI Taxonomy" id="1328754"/>
    <lineage>
        <taxon>Eukaryota</taxon>
        <taxon>Fungi</taxon>
        <taxon>Dikarya</taxon>
        <taxon>Basidiomycota</taxon>
        <taxon>Agaricomycotina</taxon>
        <taxon>Agaricomycetes</taxon>
        <taxon>Agaricomycetidae</taxon>
        <taxon>Boletales</taxon>
        <taxon>Boletineae</taxon>
        <taxon>Boletaceae</taxon>
        <taxon>Boletoideae</taxon>
        <taxon>Boletus</taxon>
    </lineage>
</organism>
<evidence type="ECO:0000313" key="2">
    <source>
        <dbReference type="Proteomes" id="UP001194468"/>
    </source>
</evidence>
<reference evidence="1" key="1">
    <citation type="submission" date="2019-10" db="EMBL/GenBank/DDBJ databases">
        <authorList>
            <consortium name="DOE Joint Genome Institute"/>
            <person name="Kuo A."/>
            <person name="Miyauchi S."/>
            <person name="Kiss E."/>
            <person name="Drula E."/>
            <person name="Kohler A."/>
            <person name="Sanchez-Garcia M."/>
            <person name="Andreopoulos B."/>
            <person name="Barry K.W."/>
            <person name="Bonito G."/>
            <person name="Buee M."/>
            <person name="Carver A."/>
            <person name="Chen C."/>
            <person name="Cichocki N."/>
            <person name="Clum A."/>
            <person name="Culley D."/>
            <person name="Crous P.W."/>
            <person name="Fauchery L."/>
            <person name="Girlanda M."/>
            <person name="Hayes R."/>
            <person name="Keri Z."/>
            <person name="LaButti K."/>
            <person name="Lipzen A."/>
            <person name="Lombard V."/>
            <person name="Magnuson J."/>
            <person name="Maillard F."/>
            <person name="Morin E."/>
            <person name="Murat C."/>
            <person name="Nolan M."/>
            <person name="Ohm R."/>
            <person name="Pangilinan J."/>
            <person name="Pereira M."/>
            <person name="Perotto S."/>
            <person name="Peter M."/>
            <person name="Riley R."/>
            <person name="Sitrit Y."/>
            <person name="Stielow B."/>
            <person name="Szollosi G."/>
            <person name="Zifcakova L."/>
            <person name="Stursova M."/>
            <person name="Spatafora J.W."/>
            <person name="Tedersoo L."/>
            <person name="Vaario L.-M."/>
            <person name="Yamada A."/>
            <person name="Yan M."/>
            <person name="Wang P."/>
            <person name="Xu J."/>
            <person name="Bruns T."/>
            <person name="Baldrian P."/>
            <person name="Vilgalys R."/>
            <person name="Henrissat B."/>
            <person name="Grigoriev I.V."/>
            <person name="Hibbett D."/>
            <person name="Nagy L.G."/>
            <person name="Martin F.M."/>
        </authorList>
    </citation>
    <scope>NUCLEOTIDE SEQUENCE</scope>
    <source>
        <strain evidence="1">BED1</strain>
    </source>
</reference>
<dbReference type="Proteomes" id="UP001194468">
    <property type="component" value="Unassembled WGS sequence"/>
</dbReference>